<evidence type="ECO:0000256" key="1">
    <source>
        <dbReference type="ARBA" id="ARBA00004651"/>
    </source>
</evidence>
<dbReference type="Proteomes" id="UP000217431">
    <property type="component" value="Chromosome I"/>
</dbReference>
<reference evidence="8 9" key="1">
    <citation type="journal article" date="2016" name="DNA Res.">
        <title>The complete genome sequencing of Prevotella intermedia strain OMA14 and a subsequent fine-scale, intra-species genomic comparison reveal an unusual amplification of conjugative and mobile transposons and identify a novel Prevotella-lineage-specific repeat.</title>
        <authorList>
            <person name="Naito M."/>
            <person name="Ogura Y."/>
            <person name="Itoh T."/>
            <person name="Shoji M."/>
            <person name="Okamoto M."/>
            <person name="Hayashi T."/>
            <person name="Nakayama K."/>
        </authorList>
    </citation>
    <scope>NUCLEOTIDE SEQUENCE [LARGE SCALE GENOMIC DNA]</scope>
    <source>
        <strain evidence="8 9">OMA14</strain>
    </source>
</reference>
<dbReference type="InterPro" id="IPR017850">
    <property type="entry name" value="Alkaline_phosphatase_core_sf"/>
</dbReference>
<feature type="transmembrane region" description="Helical" evidence="6">
    <location>
        <begin position="12"/>
        <end position="37"/>
    </location>
</feature>
<keyword evidence="4 6" id="KW-1133">Transmembrane helix</keyword>
<evidence type="ECO:0000256" key="2">
    <source>
        <dbReference type="ARBA" id="ARBA00022475"/>
    </source>
</evidence>
<dbReference type="AlphaFoldDB" id="A0A0S3UI87"/>
<protein>
    <submittedName>
        <fullName evidence="8">Putative sulfatase</fullName>
    </submittedName>
</protein>
<dbReference type="EMBL" id="AP014597">
    <property type="protein sequence ID" value="BAU17199.1"/>
    <property type="molecule type" value="Genomic_DNA"/>
</dbReference>
<sequence length="656" mass="75455">MMNYFAAKLTEILKHTLIIVSIFFIVRLLFAVCFVPFTTFEAYAKSLPFAAFNALRFDLQVAAYVAILPFLVVLICLFVRNRSVAGRLSKFISTYYVVLEIALLILALVDIGFYSNFHSHINITFFDFFNENPLSLLQTIWEEYHVILYLSAVCLASFGIYILAQKIAKGTLNLETEQVKLAVNRKTIALVVLFLVAEVVCLRGSVWRFPLQVEDSFVSSSKQINDLVPNAAYMLKKAVKEKKNAFAFRSIGSLLSEYKFKSLQEAINVYTNSDTIRLQGDTLAALRTALFRTVPDTMTHKQPNVLIIYEESWSNYLMNLDTPRCDMLLGMRRHLKEDLLFRNFQSVGNGTIASIENIVSSVPFPRFFSSPYRFHCLPSSVALPFNESGYTTEFISGMDVAWENCAEALKHQQFTKVTGKFTLKEQHPEYEYNSIGVFDHHLFRSIQERLDQQRAKPQMMLCMTTTNHPPFEFPKDVQLKAVPDDYYNNVCFAEKNHEVLQKYITGFRYANKTLGDFLDKFKQSKAAENTIVIISGDHNVRSIIDYTQVNKRWERSVPLYIYLPPYLRKESHRSMTNRWGSHDDILATLAPFAFRNTKYMCLGNNLLKEGVTDSTYYSANVEQLLACPAYQAQAQRIVSARNLLRIVYFQQIFAKY</sequence>
<accession>A0A0S3UI87</accession>
<name>A0A0S3UI87_PREIN</name>
<dbReference type="RefSeq" id="WP_096405186.1">
    <property type="nucleotide sequence ID" value="NZ_AP014597.1"/>
</dbReference>
<dbReference type="InterPro" id="IPR050448">
    <property type="entry name" value="OpgB/LTA_synthase_biosynth"/>
</dbReference>
<feature type="transmembrane region" description="Helical" evidence="6">
    <location>
        <begin position="91"/>
        <end position="114"/>
    </location>
</feature>
<evidence type="ECO:0000313" key="8">
    <source>
        <dbReference type="EMBL" id="BAU17199.1"/>
    </source>
</evidence>
<keyword evidence="5 6" id="KW-0472">Membrane</keyword>
<dbReference type="CDD" id="cd16015">
    <property type="entry name" value="LTA_synthase"/>
    <property type="match status" value="1"/>
</dbReference>
<feature type="transmembrane region" description="Helical" evidence="6">
    <location>
        <begin position="188"/>
        <end position="207"/>
    </location>
</feature>
<proteinExistence type="predicted"/>
<evidence type="ECO:0000259" key="7">
    <source>
        <dbReference type="Pfam" id="PF00884"/>
    </source>
</evidence>
<evidence type="ECO:0000313" key="9">
    <source>
        <dbReference type="Proteomes" id="UP000217431"/>
    </source>
</evidence>
<dbReference type="Gene3D" id="3.40.720.10">
    <property type="entry name" value="Alkaline Phosphatase, subunit A"/>
    <property type="match status" value="1"/>
</dbReference>
<dbReference type="STRING" id="28131.BWX40_05115"/>
<dbReference type="SUPFAM" id="SSF53649">
    <property type="entry name" value="Alkaline phosphatase-like"/>
    <property type="match status" value="1"/>
</dbReference>
<evidence type="ECO:0000256" key="6">
    <source>
        <dbReference type="SAM" id="Phobius"/>
    </source>
</evidence>
<keyword evidence="3 6" id="KW-0812">Transmembrane</keyword>
<evidence type="ECO:0000256" key="4">
    <source>
        <dbReference type="ARBA" id="ARBA00022989"/>
    </source>
</evidence>
<organism evidence="8 9">
    <name type="scientific">Prevotella intermedia</name>
    <dbReference type="NCBI Taxonomy" id="28131"/>
    <lineage>
        <taxon>Bacteria</taxon>
        <taxon>Pseudomonadati</taxon>
        <taxon>Bacteroidota</taxon>
        <taxon>Bacteroidia</taxon>
        <taxon>Bacteroidales</taxon>
        <taxon>Prevotellaceae</taxon>
        <taxon>Prevotella</taxon>
    </lineage>
</organism>
<dbReference type="PANTHER" id="PTHR47371">
    <property type="entry name" value="LIPOTEICHOIC ACID SYNTHASE"/>
    <property type="match status" value="1"/>
</dbReference>
<feature type="transmembrane region" description="Helical" evidence="6">
    <location>
        <begin position="57"/>
        <end position="79"/>
    </location>
</feature>
<gene>
    <name evidence="8" type="ORF">PIOMA14_I_0691</name>
</gene>
<dbReference type="PANTHER" id="PTHR47371:SF3">
    <property type="entry name" value="PHOSPHOGLYCEROL TRANSFERASE I"/>
    <property type="match status" value="1"/>
</dbReference>
<dbReference type="InterPro" id="IPR000917">
    <property type="entry name" value="Sulfatase_N"/>
</dbReference>
<feature type="domain" description="Sulfatase N-terminal" evidence="7">
    <location>
        <begin position="303"/>
        <end position="590"/>
    </location>
</feature>
<evidence type="ECO:0000256" key="5">
    <source>
        <dbReference type="ARBA" id="ARBA00023136"/>
    </source>
</evidence>
<dbReference type="Pfam" id="PF00884">
    <property type="entry name" value="Sulfatase"/>
    <property type="match status" value="1"/>
</dbReference>
<comment type="subcellular location">
    <subcellularLocation>
        <location evidence="1">Cell membrane</location>
        <topology evidence="1">Multi-pass membrane protein</topology>
    </subcellularLocation>
</comment>
<feature type="transmembrane region" description="Helical" evidence="6">
    <location>
        <begin position="146"/>
        <end position="164"/>
    </location>
</feature>
<dbReference type="GO" id="GO:0005886">
    <property type="term" value="C:plasma membrane"/>
    <property type="evidence" value="ECO:0007669"/>
    <property type="project" value="UniProtKB-SubCell"/>
</dbReference>
<evidence type="ECO:0000256" key="3">
    <source>
        <dbReference type="ARBA" id="ARBA00022692"/>
    </source>
</evidence>
<keyword evidence="2" id="KW-1003">Cell membrane</keyword>